<evidence type="ECO:0000256" key="12">
    <source>
        <dbReference type="RuleBase" id="RU000506"/>
    </source>
</evidence>
<dbReference type="UniPathway" id="UPA00214"/>
<feature type="domain" description="Galactose-1-phosphate uridyl transferase C-terminal" evidence="15">
    <location>
        <begin position="179"/>
        <end position="343"/>
    </location>
</feature>
<evidence type="ECO:0000313" key="16">
    <source>
        <dbReference type="EMBL" id="EDV21102.1"/>
    </source>
</evidence>
<dbReference type="PANTHER" id="PTHR11943:SF1">
    <property type="entry name" value="GALACTOSE-1-PHOSPHATE URIDYLYLTRANSFERASE"/>
    <property type="match status" value="1"/>
</dbReference>
<evidence type="ECO:0000313" key="17">
    <source>
        <dbReference type="Proteomes" id="UP000009022"/>
    </source>
</evidence>
<dbReference type="Pfam" id="PF02744">
    <property type="entry name" value="GalP_UDP_tr_C"/>
    <property type="match status" value="1"/>
</dbReference>
<evidence type="ECO:0000256" key="9">
    <source>
        <dbReference type="ARBA" id="ARBA00023144"/>
    </source>
</evidence>
<accession>B3S7Z6</accession>
<name>B3S7Z6_TRIAD</name>
<dbReference type="OMA" id="CFENRGA"/>
<dbReference type="InterPro" id="IPR005849">
    <property type="entry name" value="GalP_Utransf_N"/>
</dbReference>
<keyword evidence="5 12" id="KW-0808">Transferase</keyword>
<dbReference type="GO" id="GO:0008108">
    <property type="term" value="F:UDP-glucose:hexose-1-phosphate uridylyltransferase activity"/>
    <property type="evidence" value="ECO:0000318"/>
    <property type="project" value="GO_Central"/>
</dbReference>
<dbReference type="NCBIfam" id="NF008724">
    <property type="entry name" value="PRK11720.1"/>
    <property type="match status" value="1"/>
</dbReference>
<comment type="pathway">
    <text evidence="3 12">Carbohydrate metabolism; galactose metabolism.</text>
</comment>
<keyword evidence="8" id="KW-0862">Zinc</keyword>
<feature type="compositionally biased region" description="Basic and acidic residues" evidence="13">
    <location>
        <begin position="35"/>
        <end position="44"/>
    </location>
</feature>
<dbReference type="PhylomeDB" id="B3S7Z6"/>
<evidence type="ECO:0000256" key="1">
    <source>
        <dbReference type="ARBA" id="ARBA00001107"/>
    </source>
</evidence>
<evidence type="ECO:0000256" key="5">
    <source>
        <dbReference type="ARBA" id="ARBA00022679"/>
    </source>
</evidence>
<keyword evidence="9 12" id="KW-0299">Galactose metabolism</keyword>
<comment type="similarity">
    <text evidence="4 12">Belongs to the galactose-1-phosphate uridylyltransferase type 1 family.</text>
</comment>
<dbReference type="InterPro" id="IPR036265">
    <property type="entry name" value="HIT-like_sf"/>
</dbReference>
<evidence type="ECO:0000256" key="3">
    <source>
        <dbReference type="ARBA" id="ARBA00004947"/>
    </source>
</evidence>
<dbReference type="Proteomes" id="UP000009022">
    <property type="component" value="Unassembled WGS sequence"/>
</dbReference>
<dbReference type="HOGENOM" id="CLU_029960_0_1_1"/>
<dbReference type="Gene3D" id="3.30.428.10">
    <property type="entry name" value="HIT-like"/>
    <property type="match status" value="2"/>
</dbReference>
<dbReference type="InterPro" id="IPR001937">
    <property type="entry name" value="GalP_UDPtransf1"/>
</dbReference>
<keyword evidence="17" id="KW-1185">Reference proteome</keyword>
<keyword evidence="7 12" id="KW-0479">Metal-binding</keyword>
<dbReference type="GeneID" id="6757564"/>
<comment type="cofactor">
    <cofactor evidence="2">
        <name>Zn(2+)</name>
        <dbReference type="ChEBI" id="CHEBI:29105"/>
    </cofactor>
</comment>
<dbReference type="SUPFAM" id="SSF54197">
    <property type="entry name" value="HIT-like"/>
    <property type="match status" value="2"/>
</dbReference>
<evidence type="ECO:0000256" key="2">
    <source>
        <dbReference type="ARBA" id="ARBA00001947"/>
    </source>
</evidence>
<dbReference type="InterPro" id="IPR005850">
    <property type="entry name" value="GalP_Utransf_C"/>
</dbReference>
<evidence type="ECO:0000256" key="13">
    <source>
        <dbReference type="SAM" id="MobiDB-lite"/>
    </source>
</evidence>
<dbReference type="PANTHER" id="PTHR11943">
    <property type="entry name" value="GALACTOSE-1-PHOSPHATE URIDYLYLTRANSFERASE"/>
    <property type="match status" value="1"/>
</dbReference>
<evidence type="ECO:0000256" key="7">
    <source>
        <dbReference type="ARBA" id="ARBA00022723"/>
    </source>
</evidence>
<dbReference type="KEGG" id="tad:TRIADDRAFT_30823"/>
<dbReference type="eggNOG" id="KOG2958">
    <property type="taxonomic scope" value="Eukaryota"/>
</dbReference>
<reference evidence="16 17" key="1">
    <citation type="journal article" date="2008" name="Nature">
        <title>The Trichoplax genome and the nature of placozoans.</title>
        <authorList>
            <person name="Srivastava M."/>
            <person name="Begovic E."/>
            <person name="Chapman J."/>
            <person name="Putnam N.H."/>
            <person name="Hellsten U."/>
            <person name="Kawashima T."/>
            <person name="Kuo A."/>
            <person name="Mitros T."/>
            <person name="Salamov A."/>
            <person name="Carpenter M.L."/>
            <person name="Signorovitch A.Y."/>
            <person name="Moreno M.A."/>
            <person name="Kamm K."/>
            <person name="Grimwood J."/>
            <person name="Schmutz J."/>
            <person name="Shapiro H."/>
            <person name="Grigoriev I.V."/>
            <person name="Buss L.W."/>
            <person name="Schierwater B."/>
            <person name="Dellaporta S.L."/>
            <person name="Rokhsar D.S."/>
        </authorList>
    </citation>
    <scope>NUCLEOTIDE SEQUENCE [LARGE SCALE GENOMIC DNA]</scope>
    <source>
        <strain evidence="16 17">Grell-BS-1999</strain>
    </source>
</reference>
<gene>
    <name evidence="16" type="ORF">TRIADDRAFT_30823</name>
</gene>
<evidence type="ECO:0000256" key="6">
    <source>
        <dbReference type="ARBA" id="ARBA00022695"/>
    </source>
</evidence>
<evidence type="ECO:0000256" key="11">
    <source>
        <dbReference type="PIRSR" id="PIRSR000808-1"/>
    </source>
</evidence>
<dbReference type="GO" id="GO:0008270">
    <property type="term" value="F:zinc ion binding"/>
    <property type="evidence" value="ECO:0007669"/>
    <property type="project" value="InterPro"/>
</dbReference>
<dbReference type="InParanoid" id="B3S7Z6"/>
<keyword evidence="6 12" id="KW-0548">Nucleotidyltransferase</keyword>
<dbReference type="EMBL" id="DS985255">
    <property type="protein sequence ID" value="EDV21102.1"/>
    <property type="molecule type" value="Genomic_DNA"/>
</dbReference>
<dbReference type="PIRSF" id="PIRSF000808">
    <property type="entry name" value="GalT"/>
    <property type="match status" value="1"/>
</dbReference>
<evidence type="ECO:0000259" key="15">
    <source>
        <dbReference type="Pfam" id="PF02744"/>
    </source>
</evidence>
<dbReference type="FunCoup" id="B3S7Z6">
    <property type="interactions" value="685"/>
</dbReference>
<evidence type="ECO:0000256" key="4">
    <source>
        <dbReference type="ARBA" id="ARBA00010951"/>
    </source>
</evidence>
<dbReference type="AlphaFoldDB" id="B3S7Z6"/>
<comment type="catalytic activity">
    <reaction evidence="1 12">
        <text>alpha-D-galactose 1-phosphate + UDP-alpha-D-glucose = alpha-D-glucose 1-phosphate + UDP-alpha-D-galactose</text>
        <dbReference type="Rhea" id="RHEA:13989"/>
        <dbReference type="ChEBI" id="CHEBI:58336"/>
        <dbReference type="ChEBI" id="CHEBI:58601"/>
        <dbReference type="ChEBI" id="CHEBI:58885"/>
        <dbReference type="ChEBI" id="CHEBI:66914"/>
        <dbReference type="EC" id="2.7.7.12"/>
    </reaction>
</comment>
<dbReference type="InterPro" id="IPR019779">
    <property type="entry name" value="GalP_UDPtransf1_His-AS"/>
</dbReference>
<feature type="region of interest" description="Disordered" evidence="13">
    <location>
        <begin position="32"/>
        <end position="61"/>
    </location>
</feature>
<dbReference type="PROSITE" id="PS00117">
    <property type="entry name" value="GAL_P_UDP_TRANSF_I"/>
    <property type="match status" value="1"/>
</dbReference>
<feature type="active site" description="Tele-UMP-histidine intermediate" evidence="11">
    <location>
        <position position="162"/>
    </location>
</feature>
<dbReference type="GO" id="GO:0005737">
    <property type="term" value="C:cytoplasm"/>
    <property type="evidence" value="ECO:0000318"/>
    <property type="project" value="GO_Central"/>
</dbReference>
<dbReference type="OrthoDB" id="418412at2759"/>
<dbReference type="Pfam" id="PF01087">
    <property type="entry name" value="GalP_UDP_transf"/>
    <property type="match status" value="1"/>
</dbReference>
<protein>
    <recommendedName>
        <fullName evidence="12">Galactose-1-phosphate uridylyltransferase</fullName>
        <ecNumber evidence="12">2.7.7.12</ecNumber>
    </recommendedName>
</protein>
<organism evidence="16 17">
    <name type="scientific">Trichoplax adhaerens</name>
    <name type="common">Trichoplax reptans</name>
    <dbReference type="NCBI Taxonomy" id="10228"/>
    <lineage>
        <taxon>Eukaryota</taxon>
        <taxon>Metazoa</taxon>
        <taxon>Placozoa</taxon>
        <taxon>Uniplacotomia</taxon>
        <taxon>Trichoplacea</taxon>
        <taxon>Trichoplacidae</taxon>
        <taxon>Trichoplax</taxon>
    </lineage>
</organism>
<evidence type="ECO:0000256" key="10">
    <source>
        <dbReference type="ARBA" id="ARBA00023277"/>
    </source>
</evidence>
<proteinExistence type="inferred from homology"/>
<keyword evidence="10 12" id="KW-0119">Carbohydrate metabolism</keyword>
<dbReference type="CTD" id="6757564"/>
<dbReference type="EC" id="2.7.7.12" evidence="12"/>
<sequence>MATSAISDTPHLRFNPLRQEWVIVSPQRLSRPWQGRRETSEKKNSSQINANNALAPGGLRPNGIVNPNYDSTYVFTNDFPALIENFDCDHPLLRNAVAQGNCRVMCFHPRSDLTLPLMTETEILAVINKWSEEFEELGRKFNWVQIFENKGEIMGCSNPHPHCQIWSSNFIPNDASLEDKSQKNYYEKNGKVMLLEYAELELKKKTRIVVENNQWVALVPYWAMWPFEIMLLPKRHIKRFTELTEDDKAGLAECLKKFLTKYDNLFETSFPYSMGWLGAPTGSYLSQSCEHWQLHAHYYPPLLRSATVKKFMAGYEMVASPQRDLTAEMAAERLRNLPDIHYKLV</sequence>
<dbReference type="STRING" id="10228.B3S7Z6"/>
<dbReference type="GO" id="GO:0033499">
    <property type="term" value="P:galactose catabolic process via UDP-galactose, Leloir pathway"/>
    <property type="evidence" value="ECO:0000318"/>
    <property type="project" value="GO_Central"/>
</dbReference>
<dbReference type="FunFam" id="3.30.428.10:FF:000001">
    <property type="entry name" value="Galactose-1-phosphate uridylyltransferase"/>
    <property type="match status" value="1"/>
</dbReference>
<dbReference type="RefSeq" id="XP_002116432.1">
    <property type="nucleotide sequence ID" value="XM_002116396.1"/>
</dbReference>
<feature type="domain" description="Galactose-1-phosphate uridyl transferase N-terminal" evidence="14">
    <location>
        <begin position="8"/>
        <end position="172"/>
    </location>
</feature>
<evidence type="ECO:0000256" key="8">
    <source>
        <dbReference type="ARBA" id="ARBA00022833"/>
    </source>
</evidence>
<evidence type="ECO:0000259" key="14">
    <source>
        <dbReference type="Pfam" id="PF01087"/>
    </source>
</evidence>
<dbReference type="FunFam" id="3.30.428.10:FF:000002">
    <property type="entry name" value="Galactose-1-phosphate uridylyltransferase"/>
    <property type="match status" value="1"/>
</dbReference>
<dbReference type="CDD" id="cd00608">
    <property type="entry name" value="GalT"/>
    <property type="match status" value="1"/>
</dbReference>
<dbReference type="NCBIfam" id="TIGR00209">
    <property type="entry name" value="galT_1"/>
    <property type="match status" value="1"/>
</dbReference>